<dbReference type="InterPro" id="IPR036388">
    <property type="entry name" value="WH-like_DNA-bd_sf"/>
</dbReference>
<feature type="compositionally biased region" description="Pro residues" evidence="1">
    <location>
        <begin position="185"/>
        <end position="199"/>
    </location>
</feature>
<evidence type="ECO:0000313" key="3">
    <source>
        <dbReference type="Proteomes" id="UP000783871"/>
    </source>
</evidence>
<name>A0ABX0Z786_9ACTN</name>
<reference evidence="2 3" key="1">
    <citation type="submission" date="2020-03" db="EMBL/GenBank/DDBJ databases">
        <title>WGS of actinomycetes isolated from Thailand.</title>
        <authorList>
            <person name="Thawai C."/>
        </authorList>
    </citation>
    <scope>NUCLEOTIDE SEQUENCE [LARGE SCALE GENOMIC DNA]</scope>
    <source>
        <strain evidence="2 3">HSS6-12</strain>
    </source>
</reference>
<dbReference type="SUPFAM" id="SSF46785">
    <property type="entry name" value="Winged helix' DNA-binding domain"/>
    <property type="match status" value="1"/>
</dbReference>
<evidence type="ECO:0000256" key="1">
    <source>
        <dbReference type="SAM" id="MobiDB-lite"/>
    </source>
</evidence>
<feature type="region of interest" description="Disordered" evidence="1">
    <location>
        <begin position="175"/>
        <end position="222"/>
    </location>
</feature>
<gene>
    <name evidence="2" type="ORF">HCJ94_17435</name>
</gene>
<evidence type="ECO:0000313" key="2">
    <source>
        <dbReference type="EMBL" id="NJP33717.1"/>
    </source>
</evidence>
<comment type="caution">
    <text evidence="2">The sequence shown here is derived from an EMBL/GenBank/DDBJ whole genome shotgun (WGS) entry which is preliminary data.</text>
</comment>
<keyword evidence="3" id="KW-1185">Reference proteome</keyword>
<dbReference type="RefSeq" id="WP_168002086.1">
    <property type="nucleotide sequence ID" value="NZ_JAATEO010000018.1"/>
</dbReference>
<proteinExistence type="predicted"/>
<dbReference type="InterPro" id="IPR036390">
    <property type="entry name" value="WH_DNA-bd_sf"/>
</dbReference>
<dbReference type="EMBL" id="JAATEO010000018">
    <property type="protein sequence ID" value="NJP33717.1"/>
    <property type="molecule type" value="Genomic_DNA"/>
</dbReference>
<sequence>MSDTAMRWARHQRAGGATPNALLHWLARRVDPGHHSRYCSVREIAEDLEVSERTVYNAVARLVNRQLLRVLRRGHPSGGRGSNRLQLLVDGPDTPLPPHQDWTGVYDPAEEASKAQARKAARDQQQPTEEQSKPANVAGLVETAPEVHPGGQTCRICRHEPATVAGSNLHDLQVSSNKEKNPHRNPLPPPPAPPGPPGRPAAVTADEDEEERHSDATPVANLDEARQVLERLQADLTARLAGWQQRRLLPLLAAALTAGWPPGGLYREIHRGGDPGLADNPYGALRWRIRQLGPPPVVVVPDPPPAVTAGCPDGRCDGSGWITTDIDHPAVCSACRPQWRQPAAAG</sequence>
<accession>A0ABX0Z786</accession>
<feature type="region of interest" description="Disordered" evidence="1">
    <location>
        <begin position="73"/>
        <end position="136"/>
    </location>
</feature>
<protein>
    <submittedName>
        <fullName evidence="2">HTH domain-containing protein</fullName>
    </submittedName>
</protein>
<organism evidence="2 3">
    <name type="scientific">Micromonospora thermarum</name>
    <dbReference type="NCBI Taxonomy" id="2720024"/>
    <lineage>
        <taxon>Bacteria</taxon>
        <taxon>Bacillati</taxon>
        <taxon>Actinomycetota</taxon>
        <taxon>Actinomycetes</taxon>
        <taxon>Micromonosporales</taxon>
        <taxon>Micromonosporaceae</taxon>
        <taxon>Micromonospora</taxon>
    </lineage>
</organism>
<dbReference type="Gene3D" id="1.10.10.10">
    <property type="entry name" value="Winged helix-like DNA-binding domain superfamily/Winged helix DNA-binding domain"/>
    <property type="match status" value="1"/>
</dbReference>
<dbReference type="Proteomes" id="UP000783871">
    <property type="component" value="Unassembled WGS sequence"/>
</dbReference>